<dbReference type="GO" id="GO:0006488">
    <property type="term" value="P:dolichol-linked oligosaccharide biosynthetic process"/>
    <property type="evidence" value="ECO:0007669"/>
    <property type="project" value="TreeGrafter"/>
</dbReference>
<evidence type="ECO:0000256" key="6">
    <source>
        <dbReference type="ARBA" id="ARBA00004922"/>
    </source>
</evidence>
<evidence type="ECO:0000256" key="3">
    <source>
        <dbReference type="ARBA" id="ARBA00001946"/>
    </source>
</evidence>
<dbReference type="GO" id="GO:0006506">
    <property type="term" value="P:GPI anchor biosynthetic process"/>
    <property type="evidence" value="ECO:0007669"/>
    <property type="project" value="TreeGrafter"/>
</dbReference>
<dbReference type="PANTHER" id="PTHR43398:SF1">
    <property type="entry name" value="DOLICHOL-PHOSPHATE MANNOSYLTRANSFERASE SUBUNIT 1"/>
    <property type="match status" value="1"/>
</dbReference>
<feature type="transmembrane region" description="Helical" evidence="22">
    <location>
        <begin position="302"/>
        <end position="320"/>
    </location>
</feature>
<dbReference type="GO" id="GO:0012505">
    <property type="term" value="C:endomembrane system"/>
    <property type="evidence" value="ECO:0007669"/>
    <property type="project" value="UniProtKB-SubCell"/>
</dbReference>
<evidence type="ECO:0000256" key="9">
    <source>
        <dbReference type="ARBA" id="ARBA00022676"/>
    </source>
</evidence>
<keyword evidence="13" id="KW-0460">Magnesium</keyword>
<sequence length="353" mass="40191">MKLSLIIPTYNEKENIQKLIPSLGQEFAQSNIDAEIIIVDDNSPDGTGKVIEELKKKYQNLKVIHRIGKLGLSSAVVEGFQVTTGDIFGVIDADLSHPIEKISQMYALVAGNADLVIGSRYVKGGKIEGWNLYRKILSFGATLLARVFVNVKDPMSGFFLIRKELVVDKEINPKGFKILLELLVKTEYKNVVEVPITFVNRVEGKSKAEIREIVYFLQNLIGYLPYRKEIVWQFLKFSFVGLIGTFINIFILYILTEYARIYYLISALCAFLVALSTNFIFNKIWTFGEKISEQIEKKYVNFFLVSTSALSVNLFFLYILTEFLGIYYIISGILAIGISLMINFIGNKIWTFR</sequence>
<feature type="transmembrane region" description="Helical" evidence="22">
    <location>
        <begin position="234"/>
        <end position="255"/>
    </location>
</feature>
<dbReference type="EC" id="2.4.1.83" evidence="8"/>
<evidence type="ECO:0000256" key="20">
    <source>
        <dbReference type="ARBA" id="ARBA00082614"/>
    </source>
</evidence>
<keyword evidence="12" id="KW-0479">Metal-binding</keyword>
<evidence type="ECO:0000256" key="13">
    <source>
        <dbReference type="ARBA" id="ARBA00022842"/>
    </source>
</evidence>
<dbReference type="Pfam" id="PF04138">
    <property type="entry name" value="GtrA_DPMS_TM"/>
    <property type="match status" value="1"/>
</dbReference>
<feature type="transmembrane region" description="Helical" evidence="22">
    <location>
        <begin position="326"/>
        <end position="346"/>
    </location>
</feature>
<evidence type="ECO:0000256" key="10">
    <source>
        <dbReference type="ARBA" id="ARBA00022679"/>
    </source>
</evidence>
<keyword evidence="14 22" id="KW-1133">Transmembrane helix</keyword>
<keyword evidence="16" id="KW-0464">Manganese</keyword>
<dbReference type="GO" id="GO:0046872">
    <property type="term" value="F:metal ion binding"/>
    <property type="evidence" value="ECO:0007669"/>
    <property type="project" value="UniProtKB-KW"/>
</dbReference>
<comment type="function">
    <text evidence="17">Transfers mannose from GDP-mannose to dolichol monophosphate to form dolichol phosphate mannose (Dol-P-Man) which is the mannosyl donor in pathways leading to N-glycosylation, glycosyl phosphatidylinositol membrane anchoring, and O-mannosylation of proteins.</text>
</comment>
<protein>
    <recommendedName>
        <fullName evidence="18">Dolichol-phosphate mannosyltransferase</fullName>
        <ecNumber evidence="8">2.4.1.83</ecNumber>
    </recommendedName>
    <alternativeName>
        <fullName evidence="20">Dolichol-phosphate mannose synthase</fullName>
    </alternativeName>
    <alternativeName>
        <fullName evidence="19">Dolichyl-phosphate beta-D-mannosyltransferase</fullName>
    </alternativeName>
    <alternativeName>
        <fullName evidence="21">Mannose-P-dolichol synthase</fullName>
    </alternativeName>
</protein>
<evidence type="ECO:0000313" key="26">
    <source>
        <dbReference type="Proteomes" id="UP000178235"/>
    </source>
</evidence>
<dbReference type="InterPro" id="IPR039528">
    <property type="entry name" value="DPM1-like"/>
</dbReference>
<feature type="domain" description="Glycosyltransferase 2-like" evidence="23">
    <location>
        <begin position="4"/>
        <end position="166"/>
    </location>
</feature>
<feature type="transmembrane region" description="Helical" evidence="22">
    <location>
        <begin position="261"/>
        <end position="281"/>
    </location>
</feature>
<keyword evidence="11 22" id="KW-0812">Transmembrane</keyword>
<gene>
    <name evidence="25" type="ORF">A2738_02475</name>
</gene>
<keyword evidence="10" id="KW-0808">Transferase</keyword>
<organism evidence="25 26">
    <name type="scientific">Candidatus Nomurabacteria bacterium RIFCSPHIGHO2_01_FULL_42_15</name>
    <dbReference type="NCBI Taxonomy" id="1801742"/>
    <lineage>
        <taxon>Bacteria</taxon>
        <taxon>Candidatus Nomuraibacteriota</taxon>
    </lineage>
</organism>
<dbReference type="InterPro" id="IPR029044">
    <property type="entry name" value="Nucleotide-diphossugar_trans"/>
</dbReference>
<dbReference type="InterPro" id="IPR007267">
    <property type="entry name" value="GtrA_DPMS_TM"/>
</dbReference>
<evidence type="ECO:0000256" key="18">
    <source>
        <dbReference type="ARBA" id="ARBA00074878"/>
    </source>
</evidence>
<evidence type="ECO:0000256" key="22">
    <source>
        <dbReference type="SAM" id="Phobius"/>
    </source>
</evidence>
<dbReference type="Proteomes" id="UP000178235">
    <property type="component" value="Unassembled WGS sequence"/>
</dbReference>
<name>A0A1F6VF97_9BACT</name>
<comment type="pathway">
    <text evidence="6">Protein modification; protein glycosylation.</text>
</comment>
<proteinExistence type="inferred from homology"/>
<evidence type="ECO:0000256" key="19">
    <source>
        <dbReference type="ARBA" id="ARBA00082336"/>
    </source>
</evidence>
<dbReference type="InterPro" id="IPR001173">
    <property type="entry name" value="Glyco_trans_2-like"/>
</dbReference>
<keyword evidence="15 22" id="KW-0472">Membrane</keyword>
<dbReference type="PANTHER" id="PTHR43398">
    <property type="entry name" value="DOLICHOL-PHOSPHATE MANNOSYLTRANSFERASE SUBUNIT 1"/>
    <property type="match status" value="1"/>
</dbReference>
<reference evidence="25 26" key="1">
    <citation type="journal article" date="2016" name="Nat. Commun.">
        <title>Thousands of microbial genomes shed light on interconnected biogeochemical processes in an aquifer system.</title>
        <authorList>
            <person name="Anantharaman K."/>
            <person name="Brown C.T."/>
            <person name="Hug L.A."/>
            <person name="Sharon I."/>
            <person name="Castelle C.J."/>
            <person name="Probst A.J."/>
            <person name="Thomas B.C."/>
            <person name="Singh A."/>
            <person name="Wilkins M.J."/>
            <person name="Karaoz U."/>
            <person name="Brodie E.L."/>
            <person name="Williams K.H."/>
            <person name="Hubbard S.S."/>
            <person name="Banfield J.F."/>
        </authorList>
    </citation>
    <scope>NUCLEOTIDE SEQUENCE [LARGE SCALE GENOMIC DNA]</scope>
</reference>
<dbReference type="SUPFAM" id="SSF53448">
    <property type="entry name" value="Nucleotide-diphospho-sugar transferases"/>
    <property type="match status" value="1"/>
</dbReference>
<evidence type="ECO:0000256" key="1">
    <source>
        <dbReference type="ARBA" id="ARBA00001913"/>
    </source>
</evidence>
<comment type="subcellular location">
    <subcellularLocation>
        <location evidence="5">Endomembrane system</location>
    </subcellularLocation>
    <subcellularLocation>
        <location evidence="4">Membrane</location>
        <topology evidence="4">Multi-pass membrane protein</topology>
    </subcellularLocation>
</comment>
<comment type="caution">
    <text evidence="25">The sequence shown here is derived from an EMBL/GenBank/DDBJ whole genome shotgun (WGS) entry which is preliminary data.</text>
</comment>
<dbReference type="Pfam" id="PF00535">
    <property type="entry name" value="Glycos_transf_2"/>
    <property type="match status" value="1"/>
</dbReference>
<evidence type="ECO:0000256" key="7">
    <source>
        <dbReference type="ARBA" id="ARBA00006739"/>
    </source>
</evidence>
<evidence type="ECO:0000313" key="25">
    <source>
        <dbReference type="EMBL" id="OGI68300.1"/>
    </source>
</evidence>
<dbReference type="GO" id="GO:0035269">
    <property type="term" value="P:protein O-linked glycosylation via mannose"/>
    <property type="evidence" value="ECO:0007669"/>
    <property type="project" value="TreeGrafter"/>
</dbReference>
<comment type="cofactor">
    <cofactor evidence="3">
        <name>Mg(2+)</name>
        <dbReference type="ChEBI" id="CHEBI:18420"/>
    </cofactor>
</comment>
<evidence type="ECO:0000259" key="24">
    <source>
        <dbReference type="Pfam" id="PF04138"/>
    </source>
</evidence>
<evidence type="ECO:0000256" key="5">
    <source>
        <dbReference type="ARBA" id="ARBA00004308"/>
    </source>
</evidence>
<dbReference type="GO" id="GO:0000271">
    <property type="term" value="P:polysaccharide biosynthetic process"/>
    <property type="evidence" value="ECO:0007669"/>
    <property type="project" value="InterPro"/>
</dbReference>
<keyword evidence="9" id="KW-0328">Glycosyltransferase</keyword>
<dbReference type="EMBL" id="MFTS01000004">
    <property type="protein sequence ID" value="OGI68300.1"/>
    <property type="molecule type" value="Genomic_DNA"/>
</dbReference>
<evidence type="ECO:0000256" key="2">
    <source>
        <dbReference type="ARBA" id="ARBA00001936"/>
    </source>
</evidence>
<comment type="cofactor">
    <cofactor evidence="1">
        <name>Ca(2+)</name>
        <dbReference type="ChEBI" id="CHEBI:29108"/>
    </cofactor>
</comment>
<dbReference type="GO" id="GO:0016020">
    <property type="term" value="C:membrane"/>
    <property type="evidence" value="ECO:0007669"/>
    <property type="project" value="UniProtKB-SubCell"/>
</dbReference>
<feature type="domain" description="GtrA/DPMS transmembrane" evidence="24">
    <location>
        <begin position="236"/>
        <end position="352"/>
    </location>
</feature>
<dbReference type="AlphaFoldDB" id="A0A1F6VF97"/>
<evidence type="ECO:0000256" key="4">
    <source>
        <dbReference type="ARBA" id="ARBA00004141"/>
    </source>
</evidence>
<evidence type="ECO:0000256" key="14">
    <source>
        <dbReference type="ARBA" id="ARBA00022989"/>
    </source>
</evidence>
<evidence type="ECO:0000256" key="17">
    <source>
        <dbReference type="ARBA" id="ARBA00053724"/>
    </source>
</evidence>
<accession>A0A1F6VF97</accession>
<comment type="cofactor">
    <cofactor evidence="2">
        <name>Mn(2+)</name>
        <dbReference type="ChEBI" id="CHEBI:29035"/>
    </cofactor>
</comment>
<comment type="similarity">
    <text evidence="7">Belongs to the glycosyltransferase 2 family.</text>
</comment>
<dbReference type="GO" id="GO:0004582">
    <property type="term" value="F:dolichyl-phosphate beta-D-mannosyltransferase activity"/>
    <property type="evidence" value="ECO:0007669"/>
    <property type="project" value="UniProtKB-EC"/>
</dbReference>
<evidence type="ECO:0000256" key="8">
    <source>
        <dbReference type="ARBA" id="ARBA00012704"/>
    </source>
</evidence>
<evidence type="ECO:0000256" key="11">
    <source>
        <dbReference type="ARBA" id="ARBA00022692"/>
    </source>
</evidence>
<evidence type="ECO:0000256" key="16">
    <source>
        <dbReference type="ARBA" id="ARBA00023211"/>
    </source>
</evidence>
<dbReference type="FunFam" id="3.90.550.10:FF:000119">
    <property type="entry name" value="Dolichol-phosphate mannosyltransferase subunit 1"/>
    <property type="match status" value="1"/>
</dbReference>
<dbReference type="Gene3D" id="3.90.550.10">
    <property type="entry name" value="Spore Coat Polysaccharide Biosynthesis Protein SpsA, Chain A"/>
    <property type="match status" value="1"/>
</dbReference>
<evidence type="ECO:0000256" key="21">
    <source>
        <dbReference type="ARBA" id="ARBA00083744"/>
    </source>
</evidence>
<evidence type="ECO:0000256" key="15">
    <source>
        <dbReference type="ARBA" id="ARBA00023136"/>
    </source>
</evidence>
<evidence type="ECO:0000259" key="23">
    <source>
        <dbReference type="Pfam" id="PF00535"/>
    </source>
</evidence>
<dbReference type="CDD" id="cd06442">
    <property type="entry name" value="DPM1_like"/>
    <property type="match status" value="1"/>
</dbReference>
<evidence type="ECO:0000256" key="12">
    <source>
        <dbReference type="ARBA" id="ARBA00022723"/>
    </source>
</evidence>